<evidence type="ECO:0000313" key="3">
    <source>
        <dbReference type="Proteomes" id="UP001519460"/>
    </source>
</evidence>
<accession>A0ABD0K1A6</accession>
<dbReference type="Pfam" id="PF13843">
    <property type="entry name" value="DDE_Tnp_1_7"/>
    <property type="match status" value="1"/>
</dbReference>
<organism evidence="2 3">
    <name type="scientific">Batillaria attramentaria</name>
    <dbReference type="NCBI Taxonomy" id="370345"/>
    <lineage>
        <taxon>Eukaryota</taxon>
        <taxon>Metazoa</taxon>
        <taxon>Spiralia</taxon>
        <taxon>Lophotrochozoa</taxon>
        <taxon>Mollusca</taxon>
        <taxon>Gastropoda</taxon>
        <taxon>Caenogastropoda</taxon>
        <taxon>Sorbeoconcha</taxon>
        <taxon>Cerithioidea</taxon>
        <taxon>Batillariidae</taxon>
        <taxon>Batillaria</taxon>
    </lineage>
</organism>
<gene>
    <name evidence="2" type="ORF">BaRGS_00027923</name>
</gene>
<protein>
    <recommendedName>
        <fullName evidence="1">PiggyBac transposable element-derived protein domain-containing protein</fullName>
    </recommendedName>
</protein>
<reference evidence="2 3" key="1">
    <citation type="journal article" date="2023" name="Sci. Data">
        <title>Genome assembly of the Korean intertidal mud-creeper Batillaria attramentaria.</title>
        <authorList>
            <person name="Patra A.K."/>
            <person name="Ho P.T."/>
            <person name="Jun S."/>
            <person name="Lee S.J."/>
            <person name="Kim Y."/>
            <person name="Won Y.J."/>
        </authorList>
    </citation>
    <scope>NUCLEOTIDE SEQUENCE [LARGE SCALE GENOMIC DNA]</scope>
    <source>
        <strain evidence="2">Wonlab-2016</strain>
    </source>
</reference>
<keyword evidence="3" id="KW-1185">Reference proteome</keyword>
<dbReference type="Proteomes" id="UP001519460">
    <property type="component" value="Unassembled WGS sequence"/>
</dbReference>
<dbReference type="InterPro" id="IPR029526">
    <property type="entry name" value="PGBD"/>
</dbReference>
<name>A0ABD0K1A6_9CAEN</name>
<evidence type="ECO:0000259" key="1">
    <source>
        <dbReference type="Pfam" id="PF13843"/>
    </source>
</evidence>
<feature type="domain" description="PiggyBac transposable element-derived protein" evidence="1">
    <location>
        <begin position="2"/>
        <end position="60"/>
    </location>
</feature>
<evidence type="ECO:0000313" key="2">
    <source>
        <dbReference type="EMBL" id="KAK7480837.1"/>
    </source>
</evidence>
<sequence>MYLHVSDNTHLDPEDKMSKMRPLLSMISERCLNYFIKKQNMSIDESLIPYYGRHGARQFHLTFDKLFTSFRLVDH</sequence>
<dbReference type="PANTHER" id="PTHR47055:SF2">
    <property type="entry name" value="PIGGYBAC TRANSPOSABLE ELEMENT-DERIVED PROTEIN 2-RELATED"/>
    <property type="match status" value="1"/>
</dbReference>
<dbReference type="AlphaFoldDB" id="A0ABD0K1A6"/>
<comment type="caution">
    <text evidence="2">The sequence shown here is derived from an EMBL/GenBank/DDBJ whole genome shotgun (WGS) entry which is preliminary data.</text>
</comment>
<dbReference type="EMBL" id="JACVVK020000273">
    <property type="protein sequence ID" value="KAK7480837.1"/>
    <property type="molecule type" value="Genomic_DNA"/>
</dbReference>
<dbReference type="InterPro" id="IPR052638">
    <property type="entry name" value="PiggyBac_TE-derived"/>
</dbReference>
<proteinExistence type="predicted"/>
<dbReference type="PANTHER" id="PTHR47055">
    <property type="entry name" value="DDE_TNP_1_7 DOMAIN-CONTAINING PROTEIN"/>
    <property type="match status" value="1"/>
</dbReference>